<comment type="catalytic activity">
    <reaction evidence="10">
        <text>iminosuccinate + dihydroxyacetone phosphate = quinolinate + phosphate + 2 H2O + H(+)</text>
        <dbReference type="Rhea" id="RHEA:25888"/>
        <dbReference type="ChEBI" id="CHEBI:15377"/>
        <dbReference type="ChEBI" id="CHEBI:15378"/>
        <dbReference type="ChEBI" id="CHEBI:29959"/>
        <dbReference type="ChEBI" id="CHEBI:43474"/>
        <dbReference type="ChEBI" id="CHEBI:57642"/>
        <dbReference type="ChEBI" id="CHEBI:77875"/>
        <dbReference type="EC" id="2.5.1.72"/>
    </reaction>
</comment>
<dbReference type="InterPro" id="IPR003473">
    <property type="entry name" value="NadA"/>
</dbReference>
<dbReference type="OrthoDB" id="9801204at2"/>
<accession>A0A1I4H0E4</accession>
<dbReference type="Gene3D" id="3.40.50.10800">
    <property type="entry name" value="NadA-like"/>
    <property type="match status" value="3"/>
</dbReference>
<feature type="binding site" evidence="10">
    <location>
        <position position="258"/>
    </location>
    <ligand>
        <name>[4Fe-4S] cluster</name>
        <dbReference type="ChEBI" id="CHEBI:49883"/>
    </ligand>
</feature>
<evidence type="ECO:0000256" key="4">
    <source>
        <dbReference type="ARBA" id="ARBA00022490"/>
    </source>
</evidence>
<dbReference type="RefSeq" id="WP_090932146.1">
    <property type="nucleotide sequence ID" value="NZ_FOTS01000002.1"/>
</dbReference>
<dbReference type="GO" id="GO:0034628">
    <property type="term" value="P:'de novo' NAD+ biosynthetic process from L-aspartate"/>
    <property type="evidence" value="ECO:0007669"/>
    <property type="project" value="TreeGrafter"/>
</dbReference>
<dbReference type="InterPro" id="IPR036094">
    <property type="entry name" value="NadA_sf"/>
</dbReference>
<sequence length="301" mass="33660">MLELTREIQRLKQERNAVILAHNYQLEEVQKVADYVGDSFYLSKLAANSQQDVIVFCGVRFMAETAKIVSPTKTVLLPEKDAGCPLAEMITVEGLRILKSQHPGVPVVCYINSSAEVKAESDICCTSANAVKIVASLPDHKVIFVPDENLGDYVAKQMPDKELILWKGYCVTHAKVQPKDVHQVRELYPTAKILIHPECNPAVAALADFVGSTSEIIRYAQLSEESAFVIGTEMGVVCTLKETLSNKQFFLLHPGLVCPNMKKTRLESVYRALQDQQYEIHVEPEYALRAQLTLQRMLEVV</sequence>
<evidence type="ECO:0000256" key="9">
    <source>
        <dbReference type="ARBA" id="ARBA00023014"/>
    </source>
</evidence>
<dbReference type="Pfam" id="PF02445">
    <property type="entry name" value="NadA"/>
    <property type="match status" value="1"/>
</dbReference>
<dbReference type="Proteomes" id="UP000199520">
    <property type="component" value="Unassembled WGS sequence"/>
</dbReference>
<feature type="binding site" evidence="10">
    <location>
        <begin position="110"/>
        <end position="112"/>
    </location>
    <ligand>
        <name>iminosuccinate</name>
        <dbReference type="ChEBI" id="CHEBI:77875"/>
    </ligand>
</feature>
<comment type="function">
    <text evidence="10">Catalyzes the condensation of iminoaspartate with dihydroxyacetone phosphate to form quinolinate.</text>
</comment>
<evidence type="ECO:0000256" key="8">
    <source>
        <dbReference type="ARBA" id="ARBA00023004"/>
    </source>
</evidence>
<dbReference type="AlphaFoldDB" id="A0A1I4H0E4"/>
<evidence type="ECO:0000256" key="5">
    <source>
        <dbReference type="ARBA" id="ARBA00022642"/>
    </source>
</evidence>
<dbReference type="PANTHER" id="PTHR30573">
    <property type="entry name" value="QUINOLINATE SYNTHETASE A"/>
    <property type="match status" value="1"/>
</dbReference>
<keyword evidence="9 10" id="KW-0411">Iron-sulfur</keyword>
<feature type="binding site" evidence="10">
    <location>
        <position position="22"/>
    </location>
    <ligand>
        <name>iminosuccinate</name>
        <dbReference type="ChEBI" id="CHEBI:77875"/>
    </ligand>
</feature>
<evidence type="ECO:0000313" key="11">
    <source>
        <dbReference type="EMBL" id="SFL35133.1"/>
    </source>
</evidence>
<dbReference type="FunFam" id="3.40.50.10800:FF:000003">
    <property type="entry name" value="Quinolinate synthase A"/>
    <property type="match status" value="1"/>
</dbReference>
<reference evidence="12" key="1">
    <citation type="submission" date="2016-10" db="EMBL/GenBank/DDBJ databases">
        <authorList>
            <person name="Varghese N."/>
            <person name="Submissions S."/>
        </authorList>
    </citation>
    <scope>NUCLEOTIDE SEQUENCE [LARGE SCALE GENOMIC DNA]</scope>
    <source>
        <strain evidence="12">DSM 13327</strain>
    </source>
</reference>
<keyword evidence="8 10" id="KW-0408">Iron</keyword>
<dbReference type="STRING" id="1123291.SAMN04490355_100241"/>
<dbReference type="EC" id="2.5.1.72" evidence="2 10"/>
<organism evidence="11 12">
    <name type="scientific">Pelosinus propionicus DSM 13327</name>
    <dbReference type="NCBI Taxonomy" id="1123291"/>
    <lineage>
        <taxon>Bacteria</taxon>
        <taxon>Bacillati</taxon>
        <taxon>Bacillota</taxon>
        <taxon>Negativicutes</taxon>
        <taxon>Selenomonadales</taxon>
        <taxon>Sporomusaceae</taxon>
        <taxon>Pelosinus</taxon>
    </lineage>
</organism>
<feature type="binding site" evidence="10">
    <location>
        <position position="84"/>
    </location>
    <ligand>
        <name>[4Fe-4S] cluster</name>
        <dbReference type="ChEBI" id="CHEBI:49883"/>
    </ligand>
</feature>
<comment type="subcellular location">
    <subcellularLocation>
        <location evidence="10">Cytoplasm</location>
    </subcellularLocation>
</comment>
<feature type="binding site" evidence="10">
    <location>
        <position position="127"/>
    </location>
    <ligand>
        <name>iminosuccinate</name>
        <dbReference type="ChEBI" id="CHEBI:77875"/>
    </ligand>
</feature>
<dbReference type="GO" id="GO:0005829">
    <property type="term" value="C:cytosol"/>
    <property type="evidence" value="ECO:0007669"/>
    <property type="project" value="TreeGrafter"/>
</dbReference>
<keyword evidence="6 10" id="KW-0808">Transferase</keyword>
<dbReference type="EMBL" id="FOTS01000002">
    <property type="protein sequence ID" value="SFL35133.1"/>
    <property type="molecule type" value="Genomic_DNA"/>
</dbReference>
<feature type="binding site" evidence="10">
    <location>
        <position position="213"/>
    </location>
    <ligand>
        <name>iminosuccinate</name>
        <dbReference type="ChEBI" id="CHEBI:77875"/>
    </ligand>
</feature>
<feature type="binding site" evidence="10">
    <location>
        <position position="170"/>
    </location>
    <ligand>
        <name>[4Fe-4S] cluster</name>
        <dbReference type="ChEBI" id="CHEBI:49883"/>
    </ligand>
</feature>
<dbReference type="PANTHER" id="PTHR30573:SF0">
    <property type="entry name" value="QUINOLINATE SYNTHASE, CHLOROPLASTIC"/>
    <property type="match status" value="1"/>
</dbReference>
<dbReference type="SUPFAM" id="SSF142754">
    <property type="entry name" value="NadA-like"/>
    <property type="match status" value="1"/>
</dbReference>
<keyword evidence="12" id="KW-1185">Reference proteome</keyword>
<feature type="binding site" evidence="10">
    <location>
        <position position="39"/>
    </location>
    <ligand>
        <name>iminosuccinate</name>
        <dbReference type="ChEBI" id="CHEBI:77875"/>
    </ligand>
</feature>
<evidence type="ECO:0000256" key="7">
    <source>
        <dbReference type="ARBA" id="ARBA00022723"/>
    </source>
</evidence>
<dbReference type="NCBIfam" id="TIGR00550">
    <property type="entry name" value="nadA"/>
    <property type="match status" value="1"/>
</dbReference>
<comment type="cofactor">
    <cofactor evidence="10">
        <name>[4Fe-4S] cluster</name>
        <dbReference type="ChEBI" id="CHEBI:49883"/>
    </cofactor>
    <text evidence="10">Binds 1 [4Fe-4S] cluster per subunit.</text>
</comment>
<keyword evidence="5 10" id="KW-0662">Pyridine nucleotide biosynthesis</keyword>
<evidence type="ECO:0000256" key="1">
    <source>
        <dbReference type="ARBA" id="ARBA00005065"/>
    </source>
</evidence>
<dbReference type="GO" id="GO:0051539">
    <property type="term" value="F:4 iron, 4 sulfur cluster binding"/>
    <property type="evidence" value="ECO:0007669"/>
    <property type="project" value="UniProtKB-KW"/>
</dbReference>
<comment type="similarity">
    <text evidence="10">Belongs to the quinolinate synthase family. Type 2 subfamily.</text>
</comment>
<gene>
    <name evidence="10" type="primary">nadA</name>
    <name evidence="11" type="ORF">SAMN04490355_100241</name>
</gene>
<dbReference type="HAMAP" id="MF_00568">
    <property type="entry name" value="NadA_type2"/>
    <property type="match status" value="1"/>
</dbReference>
<proteinExistence type="inferred from homology"/>
<protein>
    <recommendedName>
        <fullName evidence="2 10">Quinolinate synthase</fullName>
        <ecNumber evidence="2 10">2.5.1.72</ecNumber>
    </recommendedName>
</protein>
<evidence type="ECO:0000313" key="12">
    <source>
        <dbReference type="Proteomes" id="UP000199520"/>
    </source>
</evidence>
<dbReference type="NCBIfam" id="NF006878">
    <property type="entry name" value="PRK09375.1-2"/>
    <property type="match status" value="1"/>
</dbReference>
<evidence type="ECO:0000256" key="3">
    <source>
        <dbReference type="ARBA" id="ARBA00022485"/>
    </source>
</evidence>
<evidence type="ECO:0000256" key="10">
    <source>
        <dbReference type="HAMAP-Rule" id="MF_00568"/>
    </source>
</evidence>
<dbReference type="GO" id="GO:0046872">
    <property type="term" value="F:metal ion binding"/>
    <property type="evidence" value="ECO:0007669"/>
    <property type="project" value="UniProtKB-KW"/>
</dbReference>
<evidence type="ECO:0000256" key="2">
    <source>
        <dbReference type="ARBA" id="ARBA00012669"/>
    </source>
</evidence>
<dbReference type="InterPro" id="IPR023066">
    <property type="entry name" value="Quinolinate_synth_type2"/>
</dbReference>
<dbReference type="GO" id="GO:0008987">
    <property type="term" value="F:quinolinate synthetase A activity"/>
    <property type="evidence" value="ECO:0007669"/>
    <property type="project" value="UniProtKB-UniRule"/>
</dbReference>
<keyword evidence="7 10" id="KW-0479">Metal-binding</keyword>
<name>A0A1I4H0E4_9FIRM</name>
<evidence type="ECO:0000256" key="6">
    <source>
        <dbReference type="ARBA" id="ARBA00022679"/>
    </source>
</evidence>
<comment type="pathway">
    <text evidence="1 10">Cofactor biosynthesis; NAD(+) biosynthesis; quinolinate from iminoaspartate: step 1/1.</text>
</comment>
<keyword evidence="3 10" id="KW-0004">4Fe-4S</keyword>
<keyword evidence="4 10" id="KW-0963">Cytoplasm</keyword>
<dbReference type="UniPathway" id="UPA00253">
    <property type="reaction ID" value="UER00327"/>
</dbReference>
<feature type="binding site" evidence="10">
    <location>
        <begin position="196"/>
        <end position="198"/>
    </location>
    <ligand>
        <name>iminosuccinate</name>
        <dbReference type="ChEBI" id="CHEBI:77875"/>
    </ligand>
</feature>
<dbReference type="NCBIfam" id="NF006879">
    <property type="entry name" value="PRK09375.1-4"/>
    <property type="match status" value="1"/>
</dbReference>